<protein>
    <recommendedName>
        <fullName evidence="3">VWFC domain-containing protein</fullName>
    </recommendedName>
</protein>
<name>A0A0L7KZN7_OPEBR</name>
<evidence type="ECO:0000313" key="1">
    <source>
        <dbReference type="EMBL" id="KOB68667.1"/>
    </source>
</evidence>
<proteinExistence type="predicted"/>
<dbReference type="EMBL" id="JTDY01004049">
    <property type="protein sequence ID" value="KOB68667.1"/>
    <property type="molecule type" value="Genomic_DNA"/>
</dbReference>
<evidence type="ECO:0008006" key="3">
    <source>
        <dbReference type="Google" id="ProtNLM"/>
    </source>
</evidence>
<dbReference type="Proteomes" id="UP000037510">
    <property type="component" value="Unassembled WGS sequence"/>
</dbReference>
<reference evidence="1 2" key="1">
    <citation type="journal article" date="2015" name="Genome Biol. Evol.">
        <title>The genome of winter moth (Operophtera brumata) provides a genomic perspective on sexual dimorphism and phenology.</title>
        <authorList>
            <person name="Derks M.F."/>
            <person name="Smit S."/>
            <person name="Salis L."/>
            <person name="Schijlen E."/>
            <person name="Bossers A."/>
            <person name="Mateman C."/>
            <person name="Pijl A.S."/>
            <person name="de Ridder D."/>
            <person name="Groenen M.A."/>
            <person name="Visser M.E."/>
            <person name="Megens H.J."/>
        </authorList>
    </citation>
    <scope>NUCLEOTIDE SEQUENCE [LARGE SCALE GENOMIC DNA]</scope>
    <source>
        <strain evidence="1">WM2013NL</strain>
        <tissue evidence="1">Head and thorax</tissue>
    </source>
</reference>
<keyword evidence="2" id="KW-1185">Reference proteome</keyword>
<accession>A0A0L7KZN7</accession>
<sequence>MPSIDANKTVFVIHIITHRQSFYQSEIMLVAGTAYGNSAAIPQSRILASCSQACTCSVKGVPEITCASVDCVETFDSDIQEQCVSIFEPESCCSTDSVCGKDAIAGLKTCDVDGETYYEGQQFEPINSGKSCVCSADWVDNLENTTLCRDINCGLELHHQSDEASFDDKCMVCKCQIPPFLSCSRKNDCDEELKI</sequence>
<dbReference type="AlphaFoldDB" id="A0A0L7KZN7"/>
<comment type="caution">
    <text evidence="1">The sequence shown here is derived from an EMBL/GenBank/DDBJ whole genome shotgun (WGS) entry which is preliminary data.</text>
</comment>
<organism evidence="1 2">
    <name type="scientific">Operophtera brumata</name>
    <name type="common">Winter moth</name>
    <name type="synonym">Phalaena brumata</name>
    <dbReference type="NCBI Taxonomy" id="104452"/>
    <lineage>
        <taxon>Eukaryota</taxon>
        <taxon>Metazoa</taxon>
        <taxon>Ecdysozoa</taxon>
        <taxon>Arthropoda</taxon>
        <taxon>Hexapoda</taxon>
        <taxon>Insecta</taxon>
        <taxon>Pterygota</taxon>
        <taxon>Neoptera</taxon>
        <taxon>Endopterygota</taxon>
        <taxon>Lepidoptera</taxon>
        <taxon>Glossata</taxon>
        <taxon>Ditrysia</taxon>
        <taxon>Geometroidea</taxon>
        <taxon>Geometridae</taxon>
        <taxon>Larentiinae</taxon>
        <taxon>Operophtera</taxon>
    </lineage>
</organism>
<gene>
    <name evidence="1" type="ORF">OBRU01_17997</name>
</gene>
<evidence type="ECO:0000313" key="2">
    <source>
        <dbReference type="Proteomes" id="UP000037510"/>
    </source>
</evidence>